<dbReference type="PANTHER" id="PTHR47633">
    <property type="entry name" value="IMMUNOGLOBULIN"/>
    <property type="match status" value="1"/>
</dbReference>
<protein>
    <submittedName>
        <fullName evidence="5">Jg4626 protein</fullName>
    </submittedName>
</protein>
<dbReference type="PROSITE" id="PS50835">
    <property type="entry name" value="IG_LIKE"/>
    <property type="match status" value="1"/>
</dbReference>
<dbReference type="OrthoDB" id="2152335at2759"/>
<comment type="caution">
    <text evidence="5">The sequence shown here is derived from an EMBL/GenBank/DDBJ whole genome shotgun (WGS) entry which is preliminary data.</text>
</comment>
<dbReference type="SMART" id="SM00408">
    <property type="entry name" value="IGc2"/>
    <property type="match status" value="1"/>
</dbReference>
<dbReference type="InterPro" id="IPR003598">
    <property type="entry name" value="Ig_sub2"/>
</dbReference>
<dbReference type="InterPro" id="IPR003599">
    <property type="entry name" value="Ig_sub"/>
</dbReference>
<dbReference type="InterPro" id="IPR036179">
    <property type="entry name" value="Ig-like_dom_sf"/>
</dbReference>
<feature type="non-terminal residue" evidence="5">
    <location>
        <position position="1"/>
    </location>
</feature>
<evidence type="ECO:0000256" key="2">
    <source>
        <dbReference type="ARBA" id="ARBA00022490"/>
    </source>
</evidence>
<dbReference type="SUPFAM" id="SSF48726">
    <property type="entry name" value="Immunoglobulin"/>
    <property type="match status" value="1"/>
</dbReference>
<dbReference type="Gene3D" id="2.60.40.10">
    <property type="entry name" value="Immunoglobulins"/>
    <property type="match status" value="1"/>
</dbReference>
<name>A0A8S4RNS5_9NEOP</name>
<evidence type="ECO:0000313" key="6">
    <source>
        <dbReference type="Proteomes" id="UP000838756"/>
    </source>
</evidence>
<dbReference type="GO" id="GO:0004672">
    <property type="term" value="F:protein kinase activity"/>
    <property type="evidence" value="ECO:0007669"/>
    <property type="project" value="TreeGrafter"/>
</dbReference>
<dbReference type="InterPro" id="IPR007110">
    <property type="entry name" value="Ig-like_dom"/>
</dbReference>
<dbReference type="PANTHER" id="PTHR47633:SF8">
    <property type="entry name" value="SPEG NEIGHBOR PROTEIN"/>
    <property type="match status" value="1"/>
</dbReference>
<evidence type="ECO:0000256" key="1">
    <source>
        <dbReference type="ARBA" id="ARBA00004496"/>
    </source>
</evidence>
<feature type="domain" description="Ig-like" evidence="4">
    <location>
        <begin position="30"/>
        <end position="118"/>
    </location>
</feature>
<dbReference type="InterPro" id="IPR013098">
    <property type="entry name" value="Ig_I-set"/>
</dbReference>
<reference evidence="5" key="1">
    <citation type="submission" date="2022-03" db="EMBL/GenBank/DDBJ databases">
        <authorList>
            <person name="Lindestad O."/>
        </authorList>
    </citation>
    <scope>NUCLEOTIDE SEQUENCE</scope>
</reference>
<dbReference type="AlphaFoldDB" id="A0A8S4RNS5"/>
<proteinExistence type="predicted"/>
<evidence type="ECO:0000256" key="3">
    <source>
        <dbReference type="ARBA" id="ARBA00023319"/>
    </source>
</evidence>
<comment type="subcellular location">
    <subcellularLocation>
        <location evidence="1">Cytoplasm</location>
    </subcellularLocation>
</comment>
<keyword evidence="3" id="KW-0393">Immunoglobulin domain</keyword>
<dbReference type="SMART" id="SM00409">
    <property type="entry name" value="IG"/>
    <property type="match status" value="1"/>
</dbReference>
<sequence>VIGTTDYRKPEWVTHMENLQEVLKVSHFVPTFVKPLVSQRARVEQTVIFTARYSGVPKPDIVWYKDGEVIRTNETYTIENDGETTVCKIIEVTKQSEGTYRCEAVSDVGKASTTATLRVLETKETVDKVTTKKTKIVKKDQRREFVEELSISATEEVPKEVVEEEAPVEEDRVGQELEEEKVGIVMTKKTIVKKDLRKEKVKEVVEDISISAPEEDIIAPVDESPVEESKVDWVEPELVDEETVEKVTTKKSRIIKKDQRKQKVREDVLTSTAEELIVPMEITDEEAPVEEELVEEETIDTAAVKKTKVKKDLRKEKLKKVVEDISVSEVEEVIVPQEVTEEKAPVEESKVDRVEAELIKEETVDIVTTKKTKVKKDVRKEKVKEVIEDVVISATEEVTEKKVPIEEKKADGLEAAPMDETTDTFEKVPYQKWKATKTVVEDSRMVAEINELLEVIDVKEFGPGESPLRELAKIGYMLRSGATTQEIESLYDAQCFPALRAPQAQSALVRLVERQGHSALITEALTEETTQSEDVIAAKRILEYFGYISRRDRDNLENMVVTGKVDGKRPRGRSPIRWSDQIRTALDTKVHIALKVAKCRVKGTKSSERL</sequence>
<dbReference type="FunFam" id="2.60.40.10:FF:000425">
    <property type="entry name" value="Myosin light chain kinase"/>
    <property type="match status" value="1"/>
</dbReference>
<dbReference type="Proteomes" id="UP000838756">
    <property type="component" value="Unassembled WGS sequence"/>
</dbReference>
<evidence type="ECO:0000259" key="4">
    <source>
        <dbReference type="PROSITE" id="PS50835"/>
    </source>
</evidence>
<keyword evidence="6" id="KW-1185">Reference proteome</keyword>
<accession>A0A8S4RNS5</accession>
<keyword evidence="2" id="KW-0963">Cytoplasm</keyword>
<dbReference type="InterPro" id="IPR013783">
    <property type="entry name" value="Ig-like_fold"/>
</dbReference>
<dbReference type="GO" id="GO:0005737">
    <property type="term" value="C:cytoplasm"/>
    <property type="evidence" value="ECO:0007669"/>
    <property type="project" value="UniProtKB-SubCell"/>
</dbReference>
<gene>
    <name evidence="5" type="primary">jg4626</name>
    <name evidence="5" type="ORF">PAEG_LOCUS15094</name>
</gene>
<dbReference type="EMBL" id="CAKXAJ010025305">
    <property type="protein sequence ID" value="CAH2237932.1"/>
    <property type="molecule type" value="Genomic_DNA"/>
</dbReference>
<organism evidence="5 6">
    <name type="scientific">Pararge aegeria aegeria</name>
    <dbReference type="NCBI Taxonomy" id="348720"/>
    <lineage>
        <taxon>Eukaryota</taxon>
        <taxon>Metazoa</taxon>
        <taxon>Ecdysozoa</taxon>
        <taxon>Arthropoda</taxon>
        <taxon>Hexapoda</taxon>
        <taxon>Insecta</taxon>
        <taxon>Pterygota</taxon>
        <taxon>Neoptera</taxon>
        <taxon>Endopterygota</taxon>
        <taxon>Lepidoptera</taxon>
        <taxon>Glossata</taxon>
        <taxon>Ditrysia</taxon>
        <taxon>Papilionoidea</taxon>
        <taxon>Nymphalidae</taxon>
        <taxon>Satyrinae</taxon>
        <taxon>Satyrini</taxon>
        <taxon>Parargina</taxon>
        <taxon>Pararge</taxon>
    </lineage>
</organism>
<evidence type="ECO:0000313" key="5">
    <source>
        <dbReference type="EMBL" id="CAH2237932.1"/>
    </source>
</evidence>
<dbReference type="Pfam" id="PF07679">
    <property type="entry name" value="I-set"/>
    <property type="match status" value="1"/>
</dbReference>